<accession>A0ACB0LF53</accession>
<evidence type="ECO:0000313" key="1">
    <source>
        <dbReference type="EMBL" id="CAJ2667008.1"/>
    </source>
</evidence>
<name>A0ACB0LF53_TRIPR</name>
<organism evidence="1 2">
    <name type="scientific">Trifolium pratense</name>
    <name type="common">Red clover</name>
    <dbReference type="NCBI Taxonomy" id="57577"/>
    <lineage>
        <taxon>Eukaryota</taxon>
        <taxon>Viridiplantae</taxon>
        <taxon>Streptophyta</taxon>
        <taxon>Embryophyta</taxon>
        <taxon>Tracheophyta</taxon>
        <taxon>Spermatophyta</taxon>
        <taxon>Magnoliopsida</taxon>
        <taxon>eudicotyledons</taxon>
        <taxon>Gunneridae</taxon>
        <taxon>Pentapetalae</taxon>
        <taxon>rosids</taxon>
        <taxon>fabids</taxon>
        <taxon>Fabales</taxon>
        <taxon>Fabaceae</taxon>
        <taxon>Papilionoideae</taxon>
        <taxon>50 kb inversion clade</taxon>
        <taxon>NPAAA clade</taxon>
        <taxon>Hologalegina</taxon>
        <taxon>IRL clade</taxon>
        <taxon>Trifolieae</taxon>
        <taxon>Trifolium</taxon>
    </lineage>
</organism>
<comment type="caution">
    <text evidence="1">The sequence shown here is derived from an EMBL/GenBank/DDBJ whole genome shotgun (WGS) entry which is preliminary data.</text>
</comment>
<dbReference type="Proteomes" id="UP001177021">
    <property type="component" value="Unassembled WGS sequence"/>
</dbReference>
<proteinExistence type="predicted"/>
<sequence>MVVSYLSSDVSRFLDGGKVSKLVELLTIEENSIAYVIGCYFGVVEGVDVVYDDETKVIPRLCLKINVGDDVDDFEFVLYGEIVKKVAPLTCVKLLKENASSTLYPDEIDEMFGDPMLFKVRKEHGCDSCGSVSVEFLDVLFHSNLLEIYLNPGHVAYSTTVTLDDPVISPVVEAEILRSDSCESKIGQVIVPSIPLVFSSPVISSSLKSSCLILYEFIGSNEVKRLSDLFDSKDGSTVIVFGWYDSVCEGVDTWYSGGIYLDQPRFRLKINVRDEYHQTTLVLFDEQVKKLAFETCGVLVSIGESSSVYPDEMDDMYGDSILFKVRKKSVNGRYVSSSYEVVDMLSDPLVLDKFRQYYMPTYGVLDCPFGKLSPFVAHGESYSKEDEYSGEELPCAESKRKAEFICESSSLASEKKLGKKIQATVPALCVDLFSKVLCEGCLYSMRYFQVEENVSFCMNQYKLTFCMRTKVISSENLAIPYYSLMLFDSQKIRNYQNGLSYVIDVIGVVTEVHVNPANDTGAVKVTLADKRMGYVSGSSQVTKNQFYSGSTSCKDLEFNGLYPSKSLYDFIQTFEDGIFVMCVKIVGLFKVDQWFYPVCHCGDFLDYEAGSYYCVSCHHSVFGTTSNCRLQIAVQDATSAALLPMSENLLEGIDVINNNGSSFALMDLLAEYILIPLPLILSKDRQRNKSFQTIVYPTKDKIKICPNFKEAWISQLRQQSYGWIEHSNGQRCGIFLCLDDVDSYMTPGRVVAREFGFREPTQVFLDYEVFDNVFRMTIIKNENCVIVSSDDSAEEQISISSDDRVEFSSDESVGVISDIPKFTNIKMHEFVDDRRYGWKLKVSKAYADKTKLQVLHLPPETSKYVLRGRSHVFIETPHRFNGIRCTITKAKRKKKIKERYLTEGWYDWVRGNDLQEGDELQFQFDYDPEILQVRIVRRKKLKRKFRERK</sequence>
<dbReference type="EMBL" id="CASHSV030000513">
    <property type="protein sequence ID" value="CAJ2667008.1"/>
    <property type="molecule type" value="Genomic_DNA"/>
</dbReference>
<reference evidence="1" key="1">
    <citation type="submission" date="2023-10" db="EMBL/GenBank/DDBJ databases">
        <authorList>
            <person name="Rodriguez Cubillos JULIANA M."/>
            <person name="De Vega J."/>
        </authorList>
    </citation>
    <scope>NUCLEOTIDE SEQUENCE</scope>
</reference>
<gene>
    <name evidence="1" type="ORF">MILVUS5_LOCUS31721</name>
</gene>
<protein>
    <submittedName>
        <fullName evidence="1">Uncharacterized protein</fullName>
    </submittedName>
</protein>
<evidence type="ECO:0000313" key="2">
    <source>
        <dbReference type="Proteomes" id="UP001177021"/>
    </source>
</evidence>
<keyword evidence="2" id="KW-1185">Reference proteome</keyword>